<dbReference type="Proteomes" id="UP001283361">
    <property type="component" value="Unassembled WGS sequence"/>
</dbReference>
<dbReference type="EMBL" id="JAWDGP010003078">
    <property type="protein sequence ID" value="KAK3777497.1"/>
    <property type="molecule type" value="Genomic_DNA"/>
</dbReference>
<sequence length="31" mass="3677">DDSLEEETISDPGDRDFTRKVIEHRREDSDN</sequence>
<gene>
    <name evidence="2" type="ORF">RRG08_062157</name>
</gene>
<accession>A0AAE1DP41</accession>
<name>A0AAE1DP41_9GAST</name>
<reference evidence="2" key="1">
    <citation type="journal article" date="2023" name="G3 (Bethesda)">
        <title>A reference genome for the long-term kleptoplast-retaining sea slug Elysia crispata morphotype clarki.</title>
        <authorList>
            <person name="Eastman K.E."/>
            <person name="Pendleton A.L."/>
            <person name="Shaikh M.A."/>
            <person name="Suttiyut T."/>
            <person name="Ogas R."/>
            <person name="Tomko P."/>
            <person name="Gavelis G."/>
            <person name="Widhalm J.R."/>
            <person name="Wisecaver J.H."/>
        </authorList>
    </citation>
    <scope>NUCLEOTIDE SEQUENCE</scope>
    <source>
        <strain evidence="2">ECLA1</strain>
    </source>
</reference>
<protein>
    <submittedName>
        <fullName evidence="2">Uncharacterized protein</fullName>
    </submittedName>
</protein>
<dbReference type="AlphaFoldDB" id="A0AAE1DP41"/>
<organism evidence="2 3">
    <name type="scientific">Elysia crispata</name>
    <name type="common">lettuce slug</name>
    <dbReference type="NCBI Taxonomy" id="231223"/>
    <lineage>
        <taxon>Eukaryota</taxon>
        <taxon>Metazoa</taxon>
        <taxon>Spiralia</taxon>
        <taxon>Lophotrochozoa</taxon>
        <taxon>Mollusca</taxon>
        <taxon>Gastropoda</taxon>
        <taxon>Heterobranchia</taxon>
        <taxon>Euthyneura</taxon>
        <taxon>Panpulmonata</taxon>
        <taxon>Sacoglossa</taxon>
        <taxon>Placobranchoidea</taxon>
        <taxon>Plakobranchidae</taxon>
        <taxon>Elysia</taxon>
    </lineage>
</organism>
<evidence type="ECO:0000313" key="3">
    <source>
        <dbReference type="Proteomes" id="UP001283361"/>
    </source>
</evidence>
<feature type="region of interest" description="Disordered" evidence="1">
    <location>
        <begin position="1"/>
        <end position="31"/>
    </location>
</feature>
<evidence type="ECO:0000256" key="1">
    <source>
        <dbReference type="SAM" id="MobiDB-lite"/>
    </source>
</evidence>
<feature type="compositionally biased region" description="Basic and acidic residues" evidence="1">
    <location>
        <begin position="12"/>
        <end position="31"/>
    </location>
</feature>
<proteinExistence type="predicted"/>
<keyword evidence="3" id="KW-1185">Reference proteome</keyword>
<feature type="non-terminal residue" evidence="2">
    <location>
        <position position="1"/>
    </location>
</feature>
<evidence type="ECO:0000313" key="2">
    <source>
        <dbReference type="EMBL" id="KAK3777497.1"/>
    </source>
</evidence>
<comment type="caution">
    <text evidence="2">The sequence shown here is derived from an EMBL/GenBank/DDBJ whole genome shotgun (WGS) entry which is preliminary data.</text>
</comment>